<evidence type="ECO:0000256" key="1">
    <source>
        <dbReference type="ARBA" id="ARBA00023125"/>
    </source>
</evidence>
<sequence>MATVTYRTKSGSGSKHNIYLRIKDGDKYECLKSTGYSIDPDFWERGFVKDRIRDADAKSLRKKLTKLRDEVIDNLEVTPANLIDSKWLENRIASFKGEVSKNEEISDYLTDYVQRIIDTSHLRKNDRGGYGLSEGRLKSYRNLLNMVKRYQGDKNYRIKDVNKLFLERFADWMLTDQGYSKNYALKIIRDTKTVCKDALGNNIEVDNTQFAFVAPTITNEKPLYLNFEELSQIQKTRIDKNYLINARKWLVLGCHIGQRGSDLLSLTAENYTVRNGVEVIELTQQKTGKAIIIPLPKEAREVIESGFPHKISLSKFNKYLKEIAELAEIDTPTHGRKSTGKGKKRELGTFPKHDLISSHVCRRSYASNYYGTMPTPLILQITGHSTEKMLLKYIGKPSIDYVQQIADHYRLLERKAEKTAKMNVIKNTGTN</sequence>
<dbReference type="RefSeq" id="WP_085767485.1">
    <property type="nucleotide sequence ID" value="NZ_CP019344.1"/>
</dbReference>
<keyword evidence="6" id="KW-1185">Reference proteome</keyword>
<evidence type="ECO:0000313" key="5">
    <source>
        <dbReference type="EMBL" id="ARN78680.1"/>
    </source>
</evidence>
<dbReference type="InterPro" id="IPR002104">
    <property type="entry name" value="Integrase_catalytic"/>
</dbReference>
<protein>
    <recommendedName>
        <fullName evidence="7">Integrase</fullName>
    </recommendedName>
</protein>
<evidence type="ECO:0008006" key="7">
    <source>
        <dbReference type="Google" id="ProtNLM"/>
    </source>
</evidence>
<proteinExistence type="predicted"/>
<dbReference type="GO" id="GO:0003677">
    <property type="term" value="F:DNA binding"/>
    <property type="evidence" value="ECO:0007669"/>
    <property type="project" value="UniProtKB-KW"/>
</dbReference>
<reference evidence="5 6" key="1">
    <citation type="submission" date="2016-11" db="EMBL/GenBank/DDBJ databases">
        <title>Trade-off between light-utilization and light-protection in marine flavobacteria.</title>
        <authorList>
            <person name="Kumagai Y."/>
        </authorList>
    </citation>
    <scope>NUCLEOTIDE SEQUENCE [LARGE SCALE GENOMIC DNA]</scope>
    <source>
        <strain evidence="5 6">JCM 13191</strain>
    </source>
</reference>
<keyword evidence="1" id="KW-0238">DNA-binding</keyword>
<dbReference type="SUPFAM" id="SSF56349">
    <property type="entry name" value="DNA breaking-rejoining enzymes"/>
    <property type="match status" value="1"/>
</dbReference>
<dbReference type="Proteomes" id="UP000193431">
    <property type="component" value="Chromosome"/>
</dbReference>
<evidence type="ECO:0000313" key="6">
    <source>
        <dbReference type="Proteomes" id="UP000193431"/>
    </source>
</evidence>
<dbReference type="EMBL" id="CP019344">
    <property type="protein sequence ID" value="ARN78680.1"/>
    <property type="molecule type" value="Genomic_DNA"/>
</dbReference>
<dbReference type="InterPro" id="IPR025269">
    <property type="entry name" value="SAM-like_dom"/>
</dbReference>
<dbReference type="InterPro" id="IPR011010">
    <property type="entry name" value="DNA_brk_join_enz"/>
</dbReference>
<dbReference type="GO" id="GO:0015074">
    <property type="term" value="P:DNA integration"/>
    <property type="evidence" value="ECO:0007669"/>
    <property type="project" value="InterPro"/>
</dbReference>
<dbReference type="AlphaFoldDB" id="A0A1W6MM56"/>
<dbReference type="STRING" id="331648.BST97_12140"/>
<keyword evidence="2" id="KW-0233">DNA recombination</keyword>
<feature type="domain" description="Tyr recombinase" evidence="3">
    <location>
        <begin position="226"/>
        <end position="394"/>
    </location>
</feature>
<dbReference type="GO" id="GO:0006310">
    <property type="term" value="P:DNA recombination"/>
    <property type="evidence" value="ECO:0007669"/>
    <property type="project" value="UniProtKB-KW"/>
</dbReference>
<dbReference type="Pfam" id="PF13102">
    <property type="entry name" value="Phage_int_SAM_5"/>
    <property type="match status" value="1"/>
</dbReference>
<dbReference type="InterPro" id="IPR013762">
    <property type="entry name" value="Integrase-like_cat_sf"/>
</dbReference>
<evidence type="ECO:0000256" key="2">
    <source>
        <dbReference type="ARBA" id="ARBA00023172"/>
    </source>
</evidence>
<name>A0A1W6MM56_9FLAO</name>
<feature type="domain" description="Phage integrase SAM-like" evidence="4">
    <location>
        <begin position="123"/>
        <end position="203"/>
    </location>
</feature>
<dbReference type="Gene3D" id="1.10.443.10">
    <property type="entry name" value="Intergrase catalytic core"/>
    <property type="match status" value="1"/>
</dbReference>
<evidence type="ECO:0000259" key="4">
    <source>
        <dbReference type="Pfam" id="PF13102"/>
    </source>
</evidence>
<gene>
    <name evidence="5" type="ORF">BST97_12140</name>
</gene>
<dbReference type="OrthoDB" id="1493636at2"/>
<organism evidence="5 6">
    <name type="scientific">Nonlabens spongiae</name>
    <dbReference type="NCBI Taxonomy" id="331648"/>
    <lineage>
        <taxon>Bacteria</taxon>
        <taxon>Pseudomonadati</taxon>
        <taxon>Bacteroidota</taxon>
        <taxon>Flavobacteriia</taxon>
        <taxon>Flavobacteriales</taxon>
        <taxon>Flavobacteriaceae</taxon>
        <taxon>Nonlabens</taxon>
    </lineage>
</organism>
<dbReference type="InterPro" id="IPR010998">
    <property type="entry name" value="Integrase_recombinase_N"/>
</dbReference>
<accession>A0A1W6MM56</accession>
<dbReference type="Gene3D" id="1.10.150.130">
    <property type="match status" value="1"/>
</dbReference>
<dbReference type="Pfam" id="PF00589">
    <property type="entry name" value="Phage_integrase"/>
    <property type="match status" value="1"/>
</dbReference>
<evidence type="ECO:0000259" key="3">
    <source>
        <dbReference type="Pfam" id="PF00589"/>
    </source>
</evidence>